<evidence type="ECO:0000313" key="1">
    <source>
        <dbReference type="EMBL" id="KAG9218671.1"/>
    </source>
</evidence>
<reference evidence="1 2" key="1">
    <citation type="journal article" date="2021" name="Appl. Environ. Microbiol.">
        <title>Genetic linkage and physical mapping for an oyster mushroom Pleurotus cornucopiae and QTL analysis for the trait cap color.</title>
        <authorList>
            <person name="Zhang Y."/>
            <person name="Gao W."/>
            <person name="Sonnenberg A."/>
            <person name="Chen Q."/>
            <person name="Zhang J."/>
            <person name="Huang C."/>
        </authorList>
    </citation>
    <scope>NUCLEOTIDE SEQUENCE [LARGE SCALE GENOMIC DNA]</scope>
    <source>
        <strain evidence="1">CCMSSC00406</strain>
    </source>
</reference>
<dbReference type="EMBL" id="WQMT02000009">
    <property type="protein sequence ID" value="KAG9218671.1"/>
    <property type="molecule type" value="Genomic_DNA"/>
</dbReference>
<gene>
    <name evidence="1" type="ORF">CCMSSC00406_0001215</name>
</gene>
<protein>
    <submittedName>
        <fullName evidence="1">Uncharacterized protein</fullName>
    </submittedName>
</protein>
<keyword evidence="2" id="KW-1185">Reference proteome</keyword>
<proteinExistence type="predicted"/>
<organism evidence="1 2">
    <name type="scientific">Pleurotus cornucopiae</name>
    <name type="common">Cornucopia mushroom</name>
    <dbReference type="NCBI Taxonomy" id="5321"/>
    <lineage>
        <taxon>Eukaryota</taxon>
        <taxon>Fungi</taxon>
        <taxon>Dikarya</taxon>
        <taxon>Basidiomycota</taxon>
        <taxon>Agaricomycotina</taxon>
        <taxon>Agaricomycetes</taxon>
        <taxon>Agaricomycetidae</taxon>
        <taxon>Agaricales</taxon>
        <taxon>Pleurotineae</taxon>
        <taxon>Pleurotaceae</taxon>
        <taxon>Pleurotus</taxon>
    </lineage>
</organism>
<name>A0ACB7ILG7_PLECO</name>
<comment type="caution">
    <text evidence="1">The sequence shown here is derived from an EMBL/GenBank/DDBJ whole genome shotgun (WGS) entry which is preliminary data.</text>
</comment>
<sequence>MNGVRRFLGGTAVQLPQQPPEQEVPTAPLIIPLKGPSWPPQAGPQSPPATSLSGSPKTSSAALFLRKERNRSQASIPSEDLPRTPPLAGSSIPTSSSPSRVPPQRRSTASEIKQSPPVLNTRDELLISLLASEAVVDSRGFNILGGEEVEELKKEHQVLSSRLVAIDKKLALETKMRDAAISLSKVNSTQKKTSKQTDDQLDAANTRLEAAQKEQRRISERANEIHKKLMEHRAAVLSLSIRNMEKKAAPQQFNGSSDSGYDTPAPMSPTTSSMTGVSSSSKSRGRFDGAHYFAGHADAVVPRRRLSLTTAASEISTLEDKLKAATASLNAASKKQAEMARDLSLLRLEKQEVEMNMGLELQGAEETIASLQQELPTREQQLKELLSEREAWVQERTTLQSNSKEVDVLRARLAELELRSGQANSSEAESREDSRRRLEEKEAEIQRLKAQWEEERAMWERDKAAMEDEKMEDLARLQDEMERMREEDRTSLQNANEELDAGHAAIRELMQKHGVVLYSRDSSILGLLHSVGVHLDGIQAKLEGHDTAKEEWEALRRKLEEDVRIGLDKRESLAREIEEARKEREEARKESRHLEAKLKVGKPFVSPSAFADLIDQDTPPSPQASRGIISPATSTSSLPDVQGEAARMLSILTPLWSILPSAEARAARFSNSRNFRTGSPTPGSPVGGTVASLSDLDVRSLKTLYDPNTANPNTSRSAFFPGGTSTFTIEAFAARVQSLVADDRALIERLLRFAQAHDLLKKNAERAQKLAQESNVALETYQKQVKMLEDRTILLSTQYAQMQEEAQKLQQAVERITAEKLDIETQAAEQAETCRQLTDANNTLSARALHLAEEAANAPEMVKRQLEAQLAECKATLKAAEEEIEAMRTSEQSQRIALMDELNSMQTENSNLRAQLRAVKK</sequence>
<dbReference type="Proteomes" id="UP000824881">
    <property type="component" value="Unassembled WGS sequence"/>
</dbReference>
<accession>A0ACB7ILG7</accession>
<evidence type="ECO:0000313" key="2">
    <source>
        <dbReference type="Proteomes" id="UP000824881"/>
    </source>
</evidence>